<proteinExistence type="predicted"/>
<evidence type="ECO:0008006" key="5">
    <source>
        <dbReference type="Google" id="ProtNLM"/>
    </source>
</evidence>
<organism evidence="2 4">
    <name type="scientific">Durusdinium trenchii</name>
    <dbReference type="NCBI Taxonomy" id="1381693"/>
    <lineage>
        <taxon>Eukaryota</taxon>
        <taxon>Sar</taxon>
        <taxon>Alveolata</taxon>
        <taxon>Dinophyceae</taxon>
        <taxon>Suessiales</taxon>
        <taxon>Symbiodiniaceae</taxon>
        <taxon>Durusdinium</taxon>
    </lineage>
</organism>
<feature type="compositionally biased region" description="Basic and acidic residues" evidence="1">
    <location>
        <begin position="297"/>
        <end position="330"/>
    </location>
</feature>
<feature type="region of interest" description="Disordered" evidence="1">
    <location>
        <begin position="246"/>
        <end position="401"/>
    </location>
</feature>
<protein>
    <recommendedName>
        <fullName evidence="5">F-box domain-containing protein</fullName>
    </recommendedName>
</protein>
<feature type="compositionally biased region" description="Basic residues" evidence="1">
    <location>
        <begin position="369"/>
        <end position="378"/>
    </location>
</feature>
<evidence type="ECO:0000313" key="2">
    <source>
        <dbReference type="EMBL" id="CAK9083723.1"/>
    </source>
</evidence>
<evidence type="ECO:0000313" key="4">
    <source>
        <dbReference type="Proteomes" id="UP001642484"/>
    </source>
</evidence>
<feature type="compositionally biased region" description="Basic and acidic residues" evidence="1">
    <location>
        <begin position="275"/>
        <end position="285"/>
    </location>
</feature>
<dbReference type="EMBL" id="CAXAMN010024095">
    <property type="protein sequence ID" value="CAK9083723.1"/>
    <property type="molecule type" value="Genomic_DNA"/>
</dbReference>
<dbReference type="EMBL" id="CAXAMN010024273">
    <property type="protein sequence ID" value="CAK9085219.1"/>
    <property type="molecule type" value="Genomic_DNA"/>
</dbReference>
<accession>A0ABP0Q7S4</accession>
<name>A0ABP0Q7S4_9DINO</name>
<reference evidence="2 4" key="1">
    <citation type="submission" date="2024-02" db="EMBL/GenBank/DDBJ databases">
        <authorList>
            <person name="Chen Y."/>
            <person name="Shah S."/>
            <person name="Dougan E. K."/>
            <person name="Thang M."/>
            <person name="Chan C."/>
        </authorList>
    </citation>
    <scope>NUCLEOTIDE SEQUENCE [LARGE SCALE GENOMIC DNA]</scope>
</reference>
<keyword evidence="4" id="KW-1185">Reference proteome</keyword>
<gene>
    <name evidence="2" type="ORF">CCMP2556_LOCUS40787</name>
    <name evidence="3" type="ORF">CCMP2556_LOCUS41388</name>
</gene>
<comment type="caution">
    <text evidence="2">The sequence shown here is derived from an EMBL/GenBank/DDBJ whole genome shotgun (WGS) entry which is preliminary data.</text>
</comment>
<dbReference type="Proteomes" id="UP001642484">
    <property type="component" value="Unassembled WGS sequence"/>
</dbReference>
<evidence type="ECO:0000313" key="3">
    <source>
        <dbReference type="EMBL" id="CAK9085219.1"/>
    </source>
</evidence>
<evidence type="ECO:0000256" key="1">
    <source>
        <dbReference type="SAM" id="MobiDB-lite"/>
    </source>
</evidence>
<sequence>MAECQQFLAAVARYLVAMKENSGYEKMREDQFHNCRLKMQSWPRVNMEQASSIAEALRHMDWTPEQLHDLQQEVNSKTSVASEMAPNTVSRRPLQDYQAFLNYLPMSLWLQIVGDKPLEGLALLTRSSLNATAEKLSRAKDLASASWMCQSWPSSKAWSERMPKDLTLRSFGNPAADVMNLTALTRSRFNDSGSGLRNLQLFPPRQRGLSLTQGSASHALAASGDLLPVESGPNLQLALPSSAAASSATAPSMNREAPVPEKDVTTAVASNVEPDLSKKDLREDVGPSLEKTAPADPQDHVEEKPNDQNEKSQFERVTEELRQKLDDKAAVKQRPAAAMKRPVCKDPPQSQQTAPSKNVKKKAPEPKKKAATKAKPMKKPSSSGCGKRKKSFDDGRPPDALKLYPDGQAAEVAVTLAHDEAPSEQDKKREAKSITNGVAKAASEYKQTYIEELNVDGQTVYVTNLQLLLQRYCQQSREFAKAVREALSCVSEPLSMVAYVDETVSGNPLNPCNPKKSHLIYLTFLEMGPRIGLQEFWLVGGVITNGKAASVCGGLSEVFKNILLHWHHSDHGILHRSGFSVELEGEHWLFRCKLHALITDEAALRSVLGSKGAAGMKPCSKCYNIVSKWHGASFDLQDGETVKDITEANYRSFLKYTDQEVFDVIERLRLFTISVLKDWSASVKLMVEMLGTSANGEMLALSSKFKLVRFSVSKLAMEHSENDLAIKLIQCCDYDDEFDEGLKEAARLVLETVSREELNVEAWGFFIVACGRSSMVKKCDVSIENFASVTMQSLAPAIGITSMREGALKNHRFAELMDREVNFLKFWVDALVISETFIEYRPLLENLKDDIMKLGEALK</sequence>